<reference evidence="1" key="1">
    <citation type="journal article" date="2014" name="Int. J. Syst. Evol. Microbiol.">
        <title>Complete genome sequence of Corynebacterium casei LMG S-19264T (=DSM 44701T), isolated from a smear-ripened cheese.</title>
        <authorList>
            <consortium name="US DOE Joint Genome Institute (JGI-PGF)"/>
            <person name="Walter F."/>
            <person name="Albersmeier A."/>
            <person name="Kalinowski J."/>
            <person name="Ruckert C."/>
        </authorList>
    </citation>
    <scope>NUCLEOTIDE SEQUENCE</scope>
    <source>
        <strain evidence="1">CCM 7086</strain>
    </source>
</reference>
<dbReference type="InterPro" id="IPR022191">
    <property type="entry name" value="DUF3717"/>
</dbReference>
<dbReference type="RefSeq" id="WP_188394626.1">
    <property type="nucleotide sequence ID" value="NZ_BMCG01000001.1"/>
</dbReference>
<dbReference type="AlphaFoldDB" id="A0A8J2UL11"/>
<sequence length="74" mass="8531">MDITLTELEQAINHWRTLHPSHGEERALSAEVDTLATLYALMIFHRRSSLPLADAKPEARQLIEDWRTRKNPPA</sequence>
<dbReference type="Proteomes" id="UP000620266">
    <property type="component" value="Unassembled WGS sequence"/>
</dbReference>
<comment type="caution">
    <text evidence="1">The sequence shown here is derived from an EMBL/GenBank/DDBJ whole genome shotgun (WGS) entry which is preliminary data.</text>
</comment>
<organism evidence="1 2">
    <name type="scientific">Oxalicibacterium flavum</name>
    <dbReference type="NCBI Taxonomy" id="179467"/>
    <lineage>
        <taxon>Bacteria</taxon>
        <taxon>Pseudomonadati</taxon>
        <taxon>Pseudomonadota</taxon>
        <taxon>Betaproteobacteria</taxon>
        <taxon>Burkholderiales</taxon>
        <taxon>Oxalobacteraceae</taxon>
        <taxon>Oxalicibacterium</taxon>
    </lineage>
</organism>
<proteinExistence type="predicted"/>
<dbReference type="EMBL" id="BMCG01000001">
    <property type="protein sequence ID" value="GGB99121.1"/>
    <property type="molecule type" value="Genomic_DNA"/>
</dbReference>
<evidence type="ECO:0008006" key="3">
    <source>
        <dbReference type="Google" id="ProtNLM"/>
    </source>
</evidence>
<protein>
    <recommendedName>
        <fullName evidence="3">DUF3717 domain-containing protein</fullName>
    </recommendedName>
</protein>
<keyword evidence="2" id="KW-1185">Reference proteome</keyword>
<reference evidence="1" key="2">
    <citation type="submission" date="2020-09" db="EMBL/GenBank/DDBJ databases">
        <authorList>
            <person name="Sun Q."/>
            <person name="Sedlacek I."/>
        </authorList>
    </citation>
    <scope>NUCLEOTIDE SEQUENCE</scope>
    <source>
        <strain evidence="1">CCM 7086</strain>
    </source>
</reference>
<accession>A0A8J2UL11</accession>
<evidence type="ECO:0000313" key="1">
    <source>
        <dbReference type="EMBL" id="GGB99121.1"/>
    </source>
</evidence>
<gene>
    <name evidence="1" type="ORF">GCM10007205_05530</name>
</gene>
<dbReference type="Pfam" id="PF12512">
    <property type="entry name" value="DUF3717"/>
    <property type="match status" value="1"/>
</dbReference>
<evidence type="ECO:0000313" key="2">
    <source>
        <dbReference type="Proteomes" id="UP000620266"/>
    </source>
</evidence>
<name>A0A8J2UL11_9BURK</name>